<feature type="region of interest" description="Disordered" evidence="4">
    <location>
        <begin position="1"/>
        <end position="37"/>
    </location>
</feature>
<protein>
    <submittedName>
        <fullName evidence="7">FAD-dependent oxidoreductase</fullName>
    </submittedName>
</protein>
<organism evidence="7 8">
    <name type="scientific">Nocardioides bruguierae</name>
    <dbReference type="NCBI Taxonomy" id="2945102"/>
    <lineage>
        <taxon>Bacteria</taxon>
        <taxon>Bacillati</taxon>
        <taxon>Actinomycetota</taxon>
        <taxon>Actinomycetes</taxon>
        <taxon>Propionibacteriales</taxon>
        <taxon>Nocardioidaceae</taxon>
        <taxon>Nocardioides</taxon>
    </lineage>
</organism>
<dbReference type="InterPro" id="IPR029063">
    <property type="entry name" value="SAM-dependent_MTases_sf"/>
</dbReference>
<dbReference type="InterPro" id="IPR036188">
    <property type="entry name" value="FAD/NAD-bd_sf"/>
</dbReference>
<dbReference type="PRINTS" id="PR00368">
    <property type="entry name" value="FADPNR"/>
</dbReference>
<dbReference type="PRINTS" id="PR00469">
    <property type="entry name" value="PNDRDTASEII"/>
</dbReference>
<dbReference type="AlphaFoldDB" id="A0A9X2D974"/>
<evidence type="ECO:0000256" key="3">
    <source>
        <dbReference type="ARBA" id="ARBA00048132"/>
    </source>
</evidence>
<proteinExistence type="predicted"/>
<dbReference type="CDD" id="cd02440">
    <property type="entry name" value="AdoMet_MTases"/>
    <property type="match status" value="1"/>
</dbReference>
<dbReference type="Pfam" id="PF13649">
    <property type="entry name" value="Methyltransf_25"/>
    <property type="match status" value="1"/>
</dbReference>
<sequence>MSEQQSPQSQPQPHEDHGHGHQHGHGHGHQPQVPAVEVPAGPEDVDVLVVGGGAAGLAGALSVARARRSVLVVDAGEQRNLPAGAVHNLLTRDGTPPAELARLGREEVTRFGAVVEQGRVAGATPWSHEGTGFAVTVESPDGGTRTVLARRLLVTSGLVDDLPALPGLAEQWGRGVVHCPYCHGYEARDGRVVVLGTNPMAGHAGLLWRQWSAEVTVLLDPAVEIAGPEAERLDARGVETVAGTAAEVVVEGDRVTGVRTTGGEVLPCDFVVVGAPMAARSEVLEQLGAAVVPLEMGGHVFGTRVETTPTGATSVPGVYAAGNVTNLQAQVVTAMAEGTWAGAQVNMELVTEDADKAVAATRAQIFERPAWDERYGGEDHMWSGRVNAALQQEVEHLRPGRALDVGSGEGGDAIWLAQQGWDVTGFEFSATGRARAAEAAAARGLTERTHWRDVDVRTFEAGEERWDLVTSFFVHLPDGGMLDVTRRLAAAVAPGGTLLVVGHHPVDMPAGRGPGRYTHTAEQLVPALDPAAWDVHAETRARTAPARDGSGEQVTWHDAILRAVRRA</sequence>
<evidence type="ECO:0000313" key="8">
    <source>
        <dbReference type="Proteomes" id="UP001139485"/>
    </source>
</evidence>
<evidence type="ECO:0000256" key="4">
    <source>
        <dbReference type="SAM" id="MobiDB-lite"/>
    </source>
</evidence>
<dbReference type="SUPFAM" id="SSF51905">
    <property type="entry name" value="FAD/NAD(P)-binding domain"/>
    <property type="match status" value="1"/>
</dbReference>
<dbReference type="Proteomes" id="UP001139485">
    <property type="component" value="Unassembled WGS sequence"/>
</dbReference>
<dbReference type="InterPro" id="IPR023753">
    <property type="entry name" value="FAD/NAD-binding_dom"/>
</dbReference>
<accession>A0A9X2D974</accession>
<feature type="domain" description="Methyltransferase" evidence="6">
    <location>
        <begin position="403"/>
        <end position="496"/>
    </location>
</feature>
<name>A0A9X2D974_9ACTN</name>
<evidence type="ECO:0000313" key="7">
    <source>
        <dbReference type="EMBL" id="MCM0621675.1"/>
    </source>
</evidence>
<dbReference type="InterPro" id="IPR050097">
    <property type="entry name" value="Ferredoxin-NADP_redctase_2"/>
</dbReference>
<comment type="caution">
    <text evidence="7">The sequence shown here is derived from an EMBL/GenBank/DDBJ whole genome shotgun (WGS) entry which is preliminary data.</text>
</comment>
<evidence type="ECO:0000259" key="5">
    <source>
        <dbReference type="Pfam" id="PF07992"/>
    </source>
</evidence>
<reference evidence="7" key="1">
    <citation type="submission" date="2022-05" db="EMBL/GenBank/DDBJ databases">
        <authorList>
            <person name="Tuo L."/>
        </authorList>
    </citation>
    <scope>NUCLEOTIDE SEQUENCE</scope>
    <source>
        <strain evidence="7">BSK12Z-4</strain>
    </source>
</reference>
<dbReference type="Pfam" id="PF07992">
    <property type="entry name" value="Pyr_redox_2"/>
    <property type="match status" value="1"/>
</dbReference>
<keyword evidence="8" id="KW-1185">Reference proteome</keyword>
<dbReference type="Gene3D" id="3.50.50.60">
    <property type="entry name" value="FAD/NAD(P)-binding domain"/>
    <property type="match status" value="2"/>
</dbReference>
<dbReference type="GO" id="GO:0004791">
    <property type="term" value="F:thioredoxin-disulfide reductase (NADPH) activity"/>
    <property type="evidence" value="ECO:0007669"/>
    <property type="project" value="UniProtKB-EC"/>
</dbReference>
<comment type="catalytic activity">
    <reaction evidence="3">
        <text>[thioredoxin]-dithiol + NADP(+) = [thioredoxin]-disulfide + NADPH + H(+)</text>
        <dbReference type="Rhea" id="RHEA:20345"/>
        <dbReference type="Rhea" id="RHEA-COMP:10698"/>
        <dbReference type="Rhea" id="RHEA-COMP:10700"/>
        <dbReference type="ChEBI" id="CHEBI:15378"/>
        <dbReference type="ChEBI" id="CHEBI:29950"/>
        <dbReference type="ChEBI" id="CHEBI:50058"/>
        <dbReference type="ChEBI" id="CHEBI:57783"/>
        <dbReference type="ChEBI" id="CHEBI:58349"/>
        <dbReference type="EC" id="1.8.1.9"/>
    </reaction>
</comment>
<evidence type="ECO:0000259" key="6">
    <source>
        <dbReference type="Pfam" id="PF13649"/>
    </source>
</evidence>
<dbReference type="InterPro" id="IPR041698">
    <property type="entry name" value="Methyltransf_25"/>
</dbReference>
<keyword evidence="1" id="KW-0285">Flavoprotein</keyword>
<dbReference type="Gene3D" id="3.40.50.150">
    <property type="entry name" value="Vaccinia Virus protein VP39"/>
    <property type="match status" value="1"/>
</dbReference>
<dbReference type="EMBL" id="JAMOIL010000022">
    <property type="protein sequence ID" value="MCM0621675.1"/>
    <property type="molecule type" value="Genomic_DNA"/>
</dbReference>
<gene>
    <name evidence="7" type="ORF">M8330_15380</name>
</gene>
<dbReference type="PANTHER" id="PTHR48105">
    <property type="entry name" value="THIOREDOXIN REDUCTASE 1-RELATED-RELATED"/>
    <property type="match status" value="1"/>
</dbReference>
<keyword evidence="2" id="KW-0560">Oxidoreductase</keyword>
<evidence type="ECO:0000256" key="1">
    <source>
        <dbReference type="ARBA" id="ARBA00022630"/>
    </source>
</evidence>
<evidence type="ECO:0000256" key="2">
    <source>
        <dbReference type="ARBA" id="ARBA00023002"/>
    </source>
</evidence>
<dbReference type="RefSeq" id="WP_250828041.1">
    <property type="nucleotide sequence ID" value="NZ_JAMOIL010000022.1"/>
</dbReference>
<feature type="domain" description="FAD/NAD(P)-binding" evidence="5">
    <location>
        <begin position="46"/>
        <end position="338"/>
    </location>
</feature>
<dbReference type="SUPFAM" id="SSF53335">
    <property type="entry name" value="S-adenosyl-L-methionine-dependent methyltransferases"/>
    <property type="match status" value="1"/>
</dbReference>
<feature type="compositionally biased region" description="Low complexity" evidence="4">
    <location>
        <begin position="1"/>
        <end position="12"/>
    </location>
</feature>